<dbReference type="EMBL" id="JAKLMC020000019">
    <property type="protein sequence ID" value="KAK5951717.1"/>
    <property type="molecule type" value="Genomic_DNA"/>
</dbReference>
<dbReference type="FunFam" id="3.40.309.10:FF:000012">
    <property type="entry name" value="Betaine aldehyde dehydrogenase"/>
    <property type="match status" value="1"/>
</dbReference>
<evidence type="ECO:0000256" key="2">
    <source>
        <dbReference type="ARBA" id="ARBA00023002"/>
    </source>
</evidence>
<evidence type="ECO:0000256" key="6">
    <source>
        <dbReference type="RuleBase" id="RU003345"/>
    </source>
</evidence>
<dbReference type="PANTHER" id="PTHR43720:SF2">
    <property type="entry name" value="2-AMINOMUCONIC SEMIALDEHYDE DEHYDROGENASE"/>
    <property type="match status" value="1"/>
</dbReference>
<gene>
    <name evidence="8" type="primary">ALD2</name>
    <name evidence="8" type="ORF">OHC33_007396</name>
</gene>
<dbReference type="Gene3D" id="3.40.605.10">
    <property type="entry name" value="Aldehyde Dehydrogenase, Chain A, domain 1"/>
    <property type="match status" value="1"/>
</dbReference>
<dbReference type="InterPro" id="IPR029510">
    <property type="entry name" value="Ald_DH_CS_GLU"/>
</dbReference>
<evidence type="ECO:0000256" key="4">
    <source>
        <dbReference type="ARBA" id="ARBA00024226"/>
    </source>
</evidence>
<dbReference type="FunFam" id="3.40.605.10:FF:000050">
    <property type="entry name" value="Aldehyde dehydrogenase, mitochondrial"/>
    <property type="match status" value="1"/>
</dbReference>
<dbReference type="EC" id="1.2.1.3" evidence="4"/>
<keyword evidence="9" id="KW-1185">Reference proteome</keyword>
<keyword evidence="2 6" id="KW-0560">Oxidoreductase</keyword>
<accession>A0AAN8EIN2</accession>
<dbReference type="PROSITE" id="PS00687">
    <property type="entry name" value="ALDEHYDE_DEHYDR_GLU"/>
    <property type="match status" value="1"/>
</dbReference>
<dbReference type="Gene3D" id="3.40.309.10">
    <property type="entry name" value="Aldehyde Dehydrogenase, Chain A, domain 2"/>
    <property type="match status" value="1"/>
</dbReference>
<dbReference type="GO" id="GO:0046394">
    <property type="term" value="P:carboxylic acid biosynthetic process"/>
    <property type="evidence" value="ECO:0007669"/>
    <property type="project" value="UniProtKB-ARBA"/>
</dbReference>
<dbReference type="Pfam" id="PF00171">
    <property type="entry name" value="Aldedh"/>
    <property type="match status" value="1"/>
</dbReference>
<evidence type="ECO:0000313" key="8">
    <source>
        <dbReference type="EMBL" id="KAK5951717.1"/>
    </source>
</evidence>
<organism evidence="8 9">
    <name type="scientific">Knufia fluminis</name>
    <dbReference type="NCBI Taxonomy" id="191047"/>
    <lineage>
        <taxon>Eukaryota</taxon>
        <taxon>Fungi</taxon>
        <taxon>Dikarya</taxon>
        <taxon>Ascomycota</taxon>
        <taxon>Pezizomycotina</taxon>
        <taxon>Eurotiomycetes</taxon>
        <taxon>Chaetothyriomycetidae</taxon>
        <taxon>Chaetothyriales</taxon>
        <taxon>Trichomeriaceae</taxon>
        <taxon>Knufia</taxon>
    </lineage>
</organism>
<proteinExistence type="inferred from homology"/>
<dbReference type="InterPro" id="IPR016162">
    <property type="entry name" value="Ald_DH_N"/>
</dbReference>
<dbReference type="InterPro" id="IPR016161">
    <property type="entry name" value="Ald_DH/histidinol_DH"/>
</dbReference>
<evidence type="ECO:0000259" key="7">
    <source>
        <dbReference type="Pfam" id="PF00171"/>
    </source>
</evidence>
<feature type="domain" description="Aldehyde dehydrogenase" evidence="7">
    <location>
        <begin position="28"/>
        <end position="494"/>
    </location>
</feature>
<name>A0AAN8EIN2_9EURO</name>
<evidence type="ECO:0000256" key="1">
    <source>
        <dbReference type="ARBA" id="ARBA00009986"/>
    </source>
</evidence>
<dbReference type="GO" id="GO:0006598">
    <property type="term" value="P:polyamine catabolic process"/>
    <property type="evidence" value="ECO:0007669"/>
    <property type="project" value="TreeGrafter"/>
</dbReference>
<evidence type="ECO:0000256" key="5">
    <source>
        <dbReference type="PROSITE-ProRule" id="PRU10007"/>
    </source>
</evidence>
<comment type="similarity">
    <text evidence="1 6">Belongs to the aldehyde dehydrogenase family.</text>
</comment>
<dbReference type="AlphaFoldDB" id="A0AAN8EIN2"/>
<keyword evidence="3" id="KW-0520">NAD</keyword>
<protein>
    <recommendedName>
        <fullName evidence="4">aldehyde dehydrogenase (NAD(+))</fullName>
        <ecNumber evidence="4">1.2.1.3</ecNumber>
    </recommendedName>
</protein>
<dbReference type="InterPro" id="IPR015590">
    <property type="entry name" value="Aldehyde_DH_dom"/>
</dbReference>
<comment type="caution">
    <text evidence="8">The sequence shown here is derived from an EMBL/GenBank/DDBJ whole genome shotgun (WGS) entry which is preliminary data.</text>
</comment>
<sequence length="502" mass="54219">MADLKVDLIAPNGRKITLPTGIFINNEFVKGNGGTITSINPTDESEIATVSAASADDVDTAVKAARKAFNDPSWREMSGTDRGAIMFKWADLLDANKETLATLDTWDNGKPYQVALNEDLNEVLSCIRYYAGWADKIQGETIPTTPGKKFAYTLKQPIGVCAQIIPWNYPLAMAAWKLGPALACGNTVVMKPAEQTPLSILFAAQFIKEAGFPPGVINILNGYGKETGHALASHLDIDKVAFTGSTATGKAIMKTASVNMKNITLETGGKSPLLVFDDCDLEQTAKWAHLGIMSNQGQICTATSRVLVQETIMDKFLEEFKEVIKTTSKVGDPFADDTYQGPQVTKQQYERVLSYIEAGKNDGATLATGGVPKKDVGDGKGFFIEPTVFTGVTEDMRVYQEEVFGPFCVVVPFKSEEDAIRMANNTTYGLGSAVFTQDVNRAHRVADRIEAGMVWINSSQDSDVRVPFGGVKQSGIGRELGEAGLAAYSQTKAVHVNIGLKL</sequence>
<dbReference type="PANTHER" id="PTHR43720">
    <property type="entry name" value="2-AMINOMUCONIC SEMIALDEHYDE DEHYDROGENASE"/>
    <property type="match status" value="1"/>
</dbReference>
<evidence type="ECO:0000256" key="3">
    <source>
        <dbReference type="ARBA" id="ARBA00023027"/>
    </source>
</evidence>
<feature type="active site" evidence="5">
    <location>
        <position position="266"/>
    </location>
</feature>
<dbReference type="InterPro" id="IPR016163">
    <property type="entry name" value="Ald_DH_C"/>
</dbReference>
<dbReference type="GO" id="GO:0004029">
    <property type="term" value="F:aldehyde dehydrogenase (NAD+) activity"/>
    <property type="evidence" value="ECO:0007669"/>
    <property type="project" value="UniProtKB-EC"/>
</dbReference>
<evidence type="ECO:0000313" key="9">
    <source>
        <dbReference type="Proteomes" id="UP001316803"/>
    </source>
</evidence>
<dbReference type="FunFam" id="3.40.605.10:FF:000026">
    <property type="entry name" value="Aldehyde dehydrogenase, putative"/>
    <property type="match status" value="1"/>
</dbReference>
<reference evidence="8 9" key="1">
    <citation type="submission" date="2022-12" db="EMBL/GenBank/DDBJ databases">
        <title>Genomic features and morphological characterization of a novel Knufia sp. strain isolated from spacecraft assembly facility.</title>
        <authorList>
            <person name="Teixeira M."/>
            <person name="Chander A.M."/>
            <person name="Stajich J.E."/>
            <person name="Venkateswaran K."/>
        </authorList>
    </citation>
    <scope>NUCLEOTIDE SEQUENCE [LARGE SCALE GENOMIC DNA]</scope>
    <source>
        <strain evidence="8 9">FJI-L2-BK-P2</strain>
    </source>
</reference>
<dbReference type="SUPFAM" id="SSF53720">
    <property type="entry name" value="ALDH-like"/>
    <property type="match status" value="1"/>
</dbReference>
<dbReference type="Proteomes" id="UP001316803">
    <property type="component" value="Unassembled WGS sequence"/>
</dbReference>